<dbReference type="Proteomes" id="UP001501563">
    <property type="component" value="Unassembled WGS sequence"/>
</dbReference>
<dbReference type="SUPFAM" id="SSF54593">
    <property type="entry name" value="Glyoxalase/Bleomycin resistance protein/Dihydroxybiphenyl dioxygenase"/>
    <property type="match status" value="2"/>
</dbReference>
<proteinExistence type="predicted"/>
<gene>
    <name evidence="2" type="ORF">GCM10022207_79920</name>
</gene>
<feature type="domain" description="VOC" evidence="1">
    <location>
        <begin position="10"/>
        <end position="123"/>
    </location>
</feature>
<dbReference type="Pfam" id="PF00903">
    <property type="entry name" value="Glyoxalase"/>
    <property type="match status" value="2"/>
</dbReference>
<dbReference type="CDD" id="cd07247">
    <property type="entry name" value="SgaA_N_like"/>
    <property type="match status" value="2"/>
</dbReference>
<name>A0ABP7LCL7_9ACTN</name>
<dbReference type="EMBL" id="BAAAZA010000042">
    <property type="protein sequence ID" value="GAA3899306.1"/>
    <property type="molecule type" value="Genomic_DNA"/>
</dbReference>
<protein>
    <submittedName>
        <fullName evidence="2">VOC family protein</fullName>
    </submittedName>
</protein>
<sequence length="266" mass="28060">MLTTRFVNGAPNWLDVGTSDIDGAISFYRDLFGWQFRSAGPDSGGYGFFQLAGRTVAGGMQTTSEQGAPSWTVYFRSTDAEATAKAAEQAGGSVLLRPMDVLGEGRMAILADTAGVPFGIWQPGRTQGVDVAGEPGSLCWIELFTPDIARAAAFYRKVLGWETEGVSFPGGTYTCINPDGGSPETGFGGLVPQADDPVDPESGAYLLPYFEATDTDAVARATQERRGTVLMPPTDVRGVGRIARLADPYGARFAVITSAPQEPGQG</sequence>
<comment type="caution">
    <text evidence="2">The sequence shown here is derived from an EMBL/GenBank/DDBJ whole genome shotgun (WGS) entry which is preliminary data.</text>
</comment>
<dbReference type="PROSITE" id="PS51819">
    <property type="entry name" value="VOC"/>
    <property type="match status" value="2"/>
</dbReference>
<evidence type="ECO:0000259" key="1">
    <source>
        <dbReference type="PROSITE" id="PS51819"/>
    </source>
</evidence>
<dbReference type="PANTHER" id="PTHR33993">
    <property type="entry name" value="GLYOXALASE-RELATED"/>
    <property type="match status" value="1"/>
</dbReference>
<feature type="domain" description="VOC" evidence="1">
    <location>
        <begin position="137"/>
        <end position="258"/>
    </location>
</feature>
<accession>A0ABP7LCL7</accession>
<keyword evidence="3" id="KW-1185">Reference proteome</keyword>
<dbReference type="PANTHER" id="PTHR33993:SF10">
    <property type="entry name" value="CONSERVED PROTEIN"/>
    <property type="match status" value="1"/>
</dbReference>
<evidence type="ECO:0000313" key="2">
    <source>
        <dbReference type="EMBL" id="GAA3899306.1"/>
    </source>
</evidence>
<dbReference type="Gene3D" id="3.10.180.10">
    <property type="entry name" value="2,3-Dihydroxybiphenyl 1,2-Dioxygenase, domain 1"/>
    <property type="match status" value="2"/>
</dbReference>
<dbReference type="InterPro" id="IPR004360">
    <property type="entry name" value="Glyas_Fos-R_dOase_dom"/>
</dbReference>
<evidence type="ECO:0000313" key="3">
    <source>
        <dbReference type="Proteomes" id="UP001501563"/>
    </source>
</evidence>
<dbReference type="InterPro" id="IPR052164">
    <property type="entry name" value="Anthracycline_SecMetBiosynth"/>
</dbReference>
<dbReference type="InterPro" id="IPR029068">
    <property type="entry name" value="Glyas_Bleomycin-R_OHBP_Dase"/>
</dbReference>
<dbReference type="InterPro" id="IPR037523">
    <property type="entry name" value="VOC_core"/>
</dbReference>
<reference evidence="3" key="1">
    <citation type="journal article" date="2019" name="Int. J. Syst. Evol. Microbiol.">
        <title>The Global Catalogue of Microorganisms (GCM) 10K type strain sequencing project: providing services to taxonomists for standard genome sequencing and annotation.</title>
        <authorList>
            <consortium name="The Broad Institute Genomics Platform"/>
            <consortium name="The Broad Institute Genome Sequencing Center for Infectious Disease"/>
            <person name="Wu L."/>
            <person name="Ma J."/>
        </authorList>
    </citation>
    <scope>NUCLEOTIDE SEQUENCE [LARGE SCALE GENOMIC DNA]</scope>
    <source>
        <strain evidence="3">JCM 16578</strain>
    </source>
</reference>
<organism evidence="2 3">
    <name type="scientific">Streptomyces lannensis</name>
    <dbReference type="NCBI Taxonomy" id="766498"/>
    <lineage>
        <taxon>Bacteria</taxon>
        <taxon>Bacillati</taxon>
        <taxon>Actinomycetota</taxon>
        <taxon>Actinomycetes</taxon>
        <taxon>Kitasatosporales</taxon>
        <taxon>Streptomycetaceae</taxon>
        <taxon>Streptomyces</taxon>
    </lineage>
</organism>
<dbReference type="RefSeq" id="WP_345553842.1">
    <property type="nucleotide sequence ID" value="NZ_BAAAZA010000042.1"/>
</dbReference>